<organism evidence="1 2">
    <name type="scientific">Paraglomus occultum</name>
    <dbReference type="NCBI Taxonomy" id="144539"/>
    <lineage>
        <taxon>Eukaryota</taxon>
        <taxon>Fungi</taxon>
        <taxon>Fungi incertae sedis</taxon>
        <taxon>Mucoromycota</taxon>
        <taxon>Glomeromycotina</taxon>
        <taxon>Glomeromycetes</taxon>
        <taxon>Paraglomerales</taxon>
        <taxon>Paraglomeraceae</taxon>
        <taxon>Paraglomus</taxon>
    </lineage>
</organism>
<comment type="caution">
    <text evidence="1">The sequence shown here is derived from an EMBL/GenBank/DDBJ whole genome shotgun (WGS) entry which is preliminary data.</text>
</comment>
<evidence type="ECO:0000313" key="2">
    <source>
        <dbReference type="Proteomes" id="UP000789572"/>
    </source>
</evidence>
<name>A0A9N9FT24_9GLOM</name>
<dbReference type="EMBL" id="CAJVPJ010000843">
    <property type="protein sequence ID" value="CAG8560126.1"/>
    <property type="molecule type" value="Genomic_DNA"/>
</dbReference>
<accession>A0A9N9FT24</accession>
<feature type="non-terminal residue" evidence="1">
    <location>
        <position position="137"/>
    </location>
</feature>
<protein>
    <submittedName>
        <fullName evidence="1">6520_t:CDS:1</fullName>
    </submittedName>
</protein>
<gene>
    <name evidence="1" type="ORF">POCULU_LOCUS5465</name>
</gene>
<dbReference type="Proteomes" id="UP000789572">
    <property type="component" value="Unassembled WGS sequence"/>
</dbReference>
<keyword evidence="2" id="KW-1185">Reference proteome</keyword>
<dbReference type="OrthoDB" id="10527510at2759"/>
<proteinExistence type="predicted"/>
<sequence length="137" mass="15499">MLNLYARQIGTCFRTNFAVSASTRTSLQFCLQAKRPSIRQSFPEAQLYPNQVSRLFWKNSFSTATATDMGRPKAWFKLVNPESAWDKVPLIEVDDGCKDVNQAVEVDAETMLVSILKAHELMNETSFQVAPNSYQVD</sequence>
<evidence type="ECO:0000313" key="1">
    <source>
        <dbReference type="EMBL" id="CAG8560126.1"/>
    </source>
</evidence>
<dbReference type="AlphaFoldDB" id="A0A9N9FT24"/>
<reference evidence="1" key="1">
    <citation type="submission" date="2021-06" db="EMBL/GenBank/DDBJ databases">
        <authorList>
            <person name="Kallberg Y."/>
            <person name="Tangrot J."/>
            <person name="Rosling A."/>
        </authorList>
    </citation>
    <scope>NUCLEOTIDE SEQUENCE</scope>
    <source>
        <strain evidence="1">IA702</strain>
    </source>
</reference>